<keyword evidence="1" id="KW-1185">Reference proteome</keyword>
<organism evidence="1 2">
    <name type="scientific">Ditylenchus dipsaci</name>
    <dbReference type="NCBI Taxonomy" id="166011"/>
    <lineage>
        <taxon>Eukaryota</taxon>
        <taxon>Metazoa</taxon>
        <taxon>Ecdysozoa</taxon>
        <taxon>Nematoda</taxon>
        <taxon>Chromadorea</taxon>
        <taxon>Rhabditida</taxon>
        <taxon>Tylenchina</taxon>
        <taxon>Tylenchomorpha</taxon>
        <taxon>Sphaerularioidea</taxon>
        <taxon>Anguinidae</taxon>
        <taxon>Anguininae</taxon>
        <taxon>Ditylenchus</taxon>
    </lineage>
</organism>
<evidence type="ECO:0000313" key="2">
    <source>
        <dbReference type="WBParaSite" id="jg24194"/>
    </source>
</evidence>
<protein>
    <submittedName>
        <fullName evidence="2">Uncharacterized protein</fullName>
    </submittedName>
</protein>
<evidence type="ECO:0000313" key="1">
    <source>
        <dbReference type="Proteomes" id="UP000887574"/>
    </source>
</evidence>
<dbReference type="Proteomes" id="UP000887574">
    <property type="component" value="Unplaced"/>
</dbReference>
<proteinExistence type="predicted"/>
<sequence length="213" mass="23931">MYAEILFDRGKNIPKYPKEPTLFKWSLEIGGYYILAIDLSSGREYALVGMDLDIVAIDVSGLHSCIYGANQHGTLSACQYPHYSDHRICGIHDSKLVEGWICDPDNIFSMSEVYIIDNKLREIYKNGESKCQCPLASFNASDNAKTKTRGKRKAPCWYKFGFAFLKELDPTARAVAEAQTNEHCSNHTVVTADHDFVLTNPETAFLYAQTMPA</sequence>
<name>A0A915DWD5_9BILA</name>
<dbReference type="AlphaFoldDB" id="A0A915DWD5"/>
<dbReference type="WBParaSite" id="jg24194">
    <property type="protein sequence ID" value="jg24194"/>
    <property type="gene ID" value="jg24194"/>
</dbReference>
<accession>A0A915DWD5</accession>
<reference evidence="2" key="1">
    <citation type="submission" date="2022-11" db="UniProtKB">
        <authorList>
            <consortium name="WormBaseParasite"/>
        </authorList>
    </citation>
    <scope>IDENTIFICATION</scope>
</reference>